<comment type="caution">
    <text evidence="1">The sequence shown here is derived from an EMBL/GenBank/DDBJ whole genome shotgun (WGS) entry which is preliminary data.</text>
</comment>
<sequence>MKLLNEGRSREMIVAKNQLRAAIGVVKTKSAAIQYEERIAELQAAGADVGDFGHSRKMFPEMIKVACAYIDKKTADFLSTPLPNTGMPPHFYITADKSTNHRITNQVTVICPVVNGTREGIILDAREVYTNSDGTGGTGGALATAIYKDLKEHVDLKDEHLLQAQGRVLDGQYLNEPFIAGMNEPIMRLFEDGQSCKDRLWWPIEWDPAHWLDKVFSKYKDSCFVDCLLKRVALYHQLFRFGKMHSVARHTAKELKLPFRVTNAYAHQRFMSSSYLSLRNLADSLEVYIETFKDHDNREKVGYKLYGQDFVHDLLGVLDLLWPLVALMLQAQAQWYPGWKLCSHIPLVKMQIERFLLEITKDEAVVTRANGDEDDEEDEEVELELLDDLEKPDVYVCPRLNKRIDEIRRMRYGQSRLKPGWLVVDDGADDEMPVNWTAREIKDSVADLKKLATNVIDELEDRYENCFSDLNRLLSKCFDFARLFVGLCEERSDSSVDRSPVDNKRFSELGADEFQRCVVYVSQMPHIRDKNLEIGSALASTVFWRLKKVLISIVWGDMFPTHFFQFFKKIIIKDNGEFSLKDLVVPEGVIVTKFLEGTRQRFTLSDVFDLELSNGVKMNVLFEEEALIKSLYTDSSFYSAVGQEFCLIFDIFYAKSGTEAVAESFYRVVDKQEMEGGQSTQVLMNRAKVDWCLPSVIQCDSALNEMANMYINGDKDRGLNKHHIPVFRDRRSWQKHEGELSKVLKRIITSRPKLPFLL</sequence>
<evidence type="ECO:0000313" key="2">
    <source>
        <dbReference type="Proteomes" id="UP001152795"/>
    </source>
</evidence>
<organism evidence="1 2">
    <name type="scientific">Paramuricea clavata</name>
    <name type="common">Red gorgonian</name>
    <name type="synonym">Violescent sea-whip</name>
    <dbReference type="NCBI Taxonomy" id="317549"/>
    <lineage>
        <taxon>Eukaryota</taxon>
        <taxon>Metazoa</taxon>
        <taxon>Cnidaria</taxon>
        <taxon>Anthozoa</taxon>
        <taxon>Octocorallia</taxon>
        <taxon>Malacalcyonacea</taxon>
        <taxon>Plexauridae</taxon>
        <taxon>Paramuricea</taxon>
    </lineage>
</organism>
<dbReference type="Proteomes" id="UP001152795">
    <property type="component" value="Unassembled WGS sequence"/>
</dbReference>
<name>A0A7D9HHV8_PARCT</name>
<dbReference type="EMBL" id="CACRXK020000564">
    <property type="protein sequence ID" value="CAB3983006.1"/>
    <property type="molecule type" value="Genomic_DNA"/>
</dbReference>
<evidence type="ECO:0000313" key="1">
    <source>
        <dbReference type="EMBL" id="CAB3983006.1"/>
    </source>
</evidence>
<keyword evidence="2" id="KW-1185">Reference proteome</keyword>
<protein>
    <submittedName>
        <fullName evidence="1">Uncharacterized protein</fullName>
    </submittedName>
</protein>
<gene>
    <name evidence="1" type="ORF">PACLA_8A025886</name>
</gene>
<dbReference type="AlphaFoldDB" id="A0A7D9HHV8"/>
<proteinExistence type="predicted"/>
<accession>A0A7D9HHV8</accession>
<reference evidence="1" key="1">
    <citation type="submission" date="2020-04" db="EMBL/GenBank/DDBJ databases">
        <authorList>
            <person name="Alioto T."/>
            <person name="Alioto T."/>
            <person name="Gomez Garrido J."/>
        </authorList>
    </citation>
    <scope>NUCLEOTIDE SEQUENCE</scope>
    <source>
        <strain evidence="1">A484AB</strain>
    </source>
</reference>